<organism evidence="2 3">
    <name type="scientific">Actinomycetospora endophytica</name>
    <dbReference type="NCBI Taxonomy" id="2291215"/>
    <lineage>
        <taxon>Bacteria</taxon>
        <taxon>Bacillati</taxon>
        <taxon>Actinomycetota</taxon>
        <taxon>Actinomycetes</taxon>
        <taxon>Pseudonocardiales</taxon>
        <taxon>Pseudonocardiaceae</taxon>
        <taxon>Actinomycetospora</taxon>
    </lineage>
</organism>
<dbReference type="Gene3D" id="1.10.12.10">
    <property type="entry name" value="Lyase 2-enoyl-coa Hydratase, Chain A, domain 2"/>
    <property type="match status" value="1"/>
</dbReference>
<dbReference type="PANTHER" id="PTHR43684:SF4">
    <property type="entry name" value="ENOYL-COA HYDRATASE_ISOMERASE FAMILY PROTEIN (AFU_ORTHOLOGUE AFUA_1G01890)"/>
    <property type="match status" value="1"/>
</dbReference>
<sequence>MTGTTAETFTEIHYEVAEGIATVTLDRPDRLNAFTPVMGRELVAAFDRSDADEDVRVVVLTGAGRGFCAGADLAGGGSTFDDSAAGADGSIGGVPRDLGGMVVLRIAASRKPVVAAINGVAVGVGATMTLPADIRIAADGARFGFVFARRGIAPDGASSWFLPRIVGISRAMEWATTGRVFDAEEALAGGLVSRVEPAADLSWIVGALAAEIVENTSPTSVALTRRMLWSMLDAPSPWDAHRIDTRVISALGRGPDAVEGVTSFLEKRPPQFTARLEDHLDLVPDWPAPPDDFVPGGRDSPS</sequence>
<gene>
    <name evidence="2" type="ORF">LQ327_15230</name>
</gene>
<dbReference type="EMBL" id="JAJNDB010000002">
    <property type="protein sequence ID" value="MCD2194724.1"/>
    <property type="molecule type" value="Genomic_DNA"/>
</dbReference>
<dbReference type="Proteomes" id="UP001199469">
    <property type="component" value="Unassembled WGS sequence"/>
</dbReference>
<dbReference type="InterPro" id="IPR029045">
    <property type="entry name" value="ClpP/crotonase-like_dom_sf"/>
</dbReference>
<dbReference type="Pfam" id="PF00378">
    <property type="entry name" value="ECH_1"/>
    <property type="match status" value="1"/>
</dbReference>
<evidence type="ECO:0000256" key="1">
    <source>
        <dbReference type="ARBA" id="ARBA00005254"/>
    </source>
</evidence>
<reference evidence="2 3" key="1">
    <citation type="submission" date="2021-11" db="EMBL/GenBank/DDBJ databases">
        <title>Draft genome sequence of Actinomycetospora sp. SF1 isolated from the rhizosphere soil.</title>
        <authorList>
            <person name="Duangmal K."/>
            <person name="Chantavorakit T."/>
        </authorList>
    </citation>
    <scope>NUCLEOTIDE SEQUENCE [LARGE SCALE GENOMIC DNA]</scope>
    <source>
        <strain evidence="2 3">TBRC 5722</strain>
    </source>
</reference>
<dbReference type="InterPro" id="IPR001753">
    <property type="entry name" value="Enoyl-CoA_hydra/iso"/>
</dbReference>
<name>A0ABS8PCK3_9PSEU</name>
<proteinExistence type="inferred from homology"/>
<dbReference type="SUPFAM" id="SSF52096">
    <property type="entry name" value="ClpP/crotonase"/>
    <property type="match status" value="1"/>
</dbReference>
<dbReference type="CDD" id="cd06558">
    <property type="entry name" value="crotonase-like"/>
    <property type="match status" value="1"/>
</dbReference>
<keyword evidence="3" id="KW-1185">Reference proteome</keyword>
<comment type="caution">
    <text evidence="2">The sequence shown here is derived from an EMBL/GenBank/DDBJ whole genome shotgun (WGS) entry which is preliminary data.</text>
</comment>
<dbReference type="NCBIfam" id="NF006109">
    <property type="entry name" value="PRK08260.1"/>
    <property type="match status" value="1"/>
</dbReference>
<dbReference type="RefSeq" id="WP_230734953.1">
    <property type="nucleotide sequence ID" value="NZ_JAJNDB010000002.1"/>
</dbReference>
<evidence type="ECO:0000313" key="3">
    <source>
        <dbReference type="Proteomes" id="UP001199469"/>
    </source>
</evidence>
<accession>A0ABS8PCK3</accession>
<protein>
    <submittedName>
        <fullName evidence="2">Enoyl-CoA hydratase-related protein</fullName>
    </submittedName>
</protein>
<evidence type="ECO:0000313" key="2">
    <source>
        <dbReference type="EMBL" id="MCD2194724.1"/>
    </source>
</evidence>
<dbReference type="PANTHER" id="PTHR43684">
    <property type="match status" value="1"/>
</dbReference>
<dbReference type="Gene3D" id="3.90.226.10">
    <property type="entry name" value="2-enoyl-CoA Hydratase, Chain A, domain 1"/>
    <property type="match status" value="1"/>
</dbReference>
<dbReference type="InterPro" id="IPR014748">
    <property type="entry name" value="Enoyl-CoA_hydra_C"/>
</dbReference>
<comment type="similarity">
    <text evidence="1">Belongs to the enoyl-CoA hydratase/isomerase family.</text>
</comment>
<dbReference type="InterPro" id="IPR051053">
    <property type="entry name" value="ECH/Chromodomain_protein"/>
</dbReference>